<dbReference type="GO" id="GO:0003700">
    <property type="term" value="F:DNA-binding transcription factor activity"/>
    <property type="evidence" value="ECO:0007669"/>
    <property type="project" value="InterPro"/>
</dbReference>
<dbReference type="KEGG" id="dda:Dd703_2466"/>
<organism evidence="5 6">
    <name type="scientific">Musicola paradisiaca (strain Ech703)</name>
    <name type="common">Dickeya paradisiaca</name>
    <name type="synonym">Dickeya dadantii</name>
    <dbReference type="NCBI Taxonomy" id="579405"/>
    <lineage>
        <taxon>Bacteria</taxon>
        <taxon>Pseudomonadati</taxon>
        <taxon>Pseudomonadota</taxon>
        <taxon>Gammaproteobacteria</taxon>
        <taxon>Enterobacterales</taxon>
        <taxon>Pectobacteriaceae</taxon>
        <taxon>Musicola</taxon>
    </lineage>
</organism>
<dbReference type="eggNOG" id="COG2207">
    <property type="taxonomic scope" value="Bacteria"/>
</dbReference>
<reference evidence="5" key="1">
    <citation type="submission" date="2009-06" db="EMBL/GenBank/DDBJ databases">
        <title>Complete sequence of Dickeya dadantii Ech703.</title>
        <authorList>
            <consortium name="US DOE Joint Genome Institute"/>
            <person name="Lucas S."/>
            <person name="Copeland A."/>
            <person name="Lapidus A."/>
            <person name="Glavina del Rio T."/>
            <person name="Dalin E."/>
            <person name="Tice H."/>
            <person name="Bruce D."/>
            <person name="Goodwin L."/>
            <person name="Pitluck S."/>
            <person name="Chertkov O."/>
            <person name="Brettin T."/>
            <person name="Detter J.C."/>
            <person name="Han C."/>
            <person name="Larimer F."/>
            <person name="Land M."/>
            <person name="Hauser L."/>
            <person name="Kyrpides N."/>
            <person name="Mikhailova N."/>
            <person name="Balakrishnan V."/>
            <person name="Glasner J."/>
            <person name="Perna N.T."/>
        </authorList>
    </citation>
    <scope>NUCLEOTIDE SEQUENCE [LARGE SCALE GENOMIC DNA]</scope>
    <source>
        <strain evidence="5">Ech703</strain>
    </source>
</reference>
<evidence type="ECO:0000259" key="4">
    <source>
        <dbReference type="PROSITE" id="PS01124"/>
    </source>
</evidence>
<keyword evidence="2" id="KW-0238">DNA-binding</keyword>
<protein>
    <submittedName>
        <fullName evidence="5">Transcriptional regulator, AraC family</fullName>
    </submittedName>
</protein>
<evidence type="ECO:0000256" key="2">
    <source>
        <dbReference type="ARBA" id="ARBA00023125"/>
    </source>
</evidence>
<dbReference type="GO" id="GO:0046677">
    <property type="term" value="P:response to antibiotic"/>
    <property type="evidence" value="ECO:0007669"/>
    <property type="project" value="UniProtKB-KW"/>
</dbReference>
<evidence type="ECO:0000313" key="6">
    <source>
        <dbReference type="Proteomes" id="UP000002734"/>
    </source>
</evidence>
<dbReference type="InterPro" id="IPR020449">
    <property type="entry name" value="Tscrpt_reg_AraC-type_HTH"/>
</dbReference>
<accession>C6C946</accession>
<keyword evidence="6" id="KW-1185">Reference proteome</keyword>
<dbReference type="Gene3D" id="1.10.10.60">
    <property type="entry name" value="Homeodomain-like"/>
    <property type="match status" value="2"/>
</dbReference>
<name>C6C946_MUSP7</name>
<dbReference type="SUPFAM" id="SSF55136">
    <property type="entry name" value="Probable bacterial effector-binding domain"/>
    <property type="match status" value="1"/>
</dbReference>
<dbReference type="EMBL" id="CP001654">
    <property type="protein sequence ID" value="ACS86246.1"/>
    <property type="molecule type" value="Genomic_DNA"/>
</dbReference>
<dbReference type="InterPro" id="IPR011256">
    <property type="entry name" value="Reg_factor_effector_dom_sf"/>
</dbReference>
<dbReference type="HOGENOM" id="CLU_000445_81_1_6"/>
<gene>
    <name evidence="5" type="ordered locus">Dd703_2466</name>
</gene>
<dbReference type="AlphaFoldDB" id="C6C946"/>
<dbReference type="GO" id="GO:0043565">
    <property type="term" value="F:sequence-specific DNA binding"/>
    <property type="evidence" value="ECO:0007669"/>
    <property type="project" value="InterPro"/>
</dbReference>
<keyword evidence="3" id="KW-0804">Transcription</keyword>
<evidence type="ECO:0000256" key="3">
    <source>
        <dbReference type="ARBA" id="ARBA00023163"/>
    </source>
</evidence>
<dbReference type="PANTHER" id="PTHR47504:SF4">
    <property type="entry name" value="MULTIPLE ANTIBIOTIC RESISTANCE PROTEIN MARA"/>
    <property type="match status" value="1"/>
</dbReference>
<dbReference type="SMART" id="SM00342">
    <property type="entry name" value="HTH_ARAC"/>
    <property type="match status" value="1"/>
</dbReference>
<keyword evidence="1" id="KW-0805">Transcription regulation</keyword>
<dbReference type="PRINTS" id="PR00032">
    <property type="entry name" value="HTHARAC"/>
</dbReference>
<evidence type="ECO:0000313" key="5">
    <source>
        <dbReference type="EMBL" id="ACS86246.1"/>
    </source>
</evidence>
<dbReference type="SUPFAM" id="SSF46689">
    <property type="entry name" value="Homeodomain-like"/>
    <property type="match status" value="2"/>
</dbReference>
<dbReference type="Gene3D" id="3.20.80.10">
    <property type="entry name" value="Regulatory factor, effector binding domain"/>
    <property type="match status" value="1"/>
</dbReference>
<dbReference type="InterPro" id="IPR050959">
    <property type="entry name" value="MarA-like"/>
</dbReference>
<evidence type="ECO:0000256" key="1">
    <source>
        <dbReference type="ARBA" id="ARBA00023015"/>
    </source>
</evidence>
<dbReference type="Proteomes" id="UP000002734">
    <property type="component" value="Chromosome"/>
</dbReference>
<dbReference type="Pfam" id="PF12833">
    <property type="entry name" value="HTH_18"/>
    <property type="match status" value="1"/>
</dbReference>
<dbReference type="PANTHER" id="PTHR47504">
    <property type="entry name" value="RIGHT ORIGIN-BINDING PROTEIN"/>
    <property type="match status" value="1"/>
</dbReference>
<sequence length="313" mass="35913">MLSIMPPIMRFIADLVGWIESHLESPLMISDVTAKSGYSKWHLQRMFKKETGISLGTYIRNRRLSQAAVELKLTSQTIQEVALRYCFDSQQSFTRTFKKHFGTSPGHYRKQSSWDFSSLQPSLRLNVNAVPVPEVVALPRLPANRCHFEYTQVVDDLVQVNDIARRPVLWEKACGRSHAADVSIYVSSTVYPDDNRIKRQVRVNYDVGVITHAEELLADDDGIGEQGTDVDSYLRFRFIGNLQEYQTFLRAIYHHILPGRPYTKMGNNDVEIVRCRRKPDGAIDTSQFEVDYFIPFNQIARPSQSHEQRVTAA</sequence>
<dbReference type="PROSITE" id="PS01124">
    <property type="entry name" value="HTH_ARAC_FAMILY_2"/>
    <property type="match status" value="1"/>
</dbReference>
<dbReference type="InterPro" id="IPR009057">
    <property type="entry name" value="Homeodomain-like_sf"/>
</dbReference>
<feature type="domain" description="HTH araC/xylS-type" evidence="4">
    <location>
        <begin position="13"/>
        <end position="111"/>
    </location>
</feature>
<dbReference type="InterPro" id="IPR018060">
    <property type="entry name" value="HTH_AraC"/>
</dbReference>
<dbReference type="STRING" id="579405.Dd703_2466"/>
<proteinExistence type="predicted"/>